<proteinExistence type="predicted"/>
<dbReference type="WBParaSite" id="RSKR_0000130800.1">
    <property type="protein sequence ID" value="RSKR_0000130800.1"/>
    <property type="gene ID" value="RSKR_0000130800"/>
</dbReference>
<protein>
    <submittedName>
        <fullName evidence="2">Bromo domain-containing protein</fullName>
    </submittedName>
</protein>
<name>A0AC35TJU7_9BILA</name>
<accession>A0AC35TJU7</accession>
<reference evidence="2" key="1">
    <citation type="submission" date="2016-11" db="UniProtKB">
        <authorList>
            <consortium name="WormBaseParasite"/>
        </authorList>
    </citation>
    <scope>IDENTIFICATION</scope>
    <source>
        <strain evidence="2">KR3021</strain>
    </source>
</reference>
<organism evidence="1 2">
    <name type="scientific">Rhabditophanes sp. KR3021</name>
    <dbReference type="NCBI Taxonomy" id="114890"/>
    <lineage>
        <taxon>Eukaryota</taxon>
        <taxon>Metazoa</taxon>
        <taxon>Ecdysozoa</taxon>
        <taxon>Nematoda</taxon>
        <taxon>Chromadorea</taxon>
        <taxon>Rhabditida</taxon>
        <taxon>Tylenchina</taxon>
        <taxon>Panagrolaimomorpha</taxon>
        <taxon>Strongyloidoidea</taxon>
        <taxon>Alloionematidae</taxon>
        <taxon>Rhabditophanes</taxon>
    </lineage>
</organism>
<evidence type="ECO:0000313" key="1">
    <source>
        <dbReference type="Proteomes" id="UP000095286"/>
    </source>
</evidence>
<dbReference type="Proteomes" id="UP000095286">
    <property type="component" value="Unplaced"/>
</dbReference>
<sequence length="1414" mass="161999">MTIISDDPPDPSAPFSTEPVIDGLAKLESDVLCYNHLVSRGMLDVAEGLKKEIMSRIMPTYINLSNQRISYTFDDFLRMYADGRTTILKLLCELKKVKSNPNIREHLELRVFNRAILPENESKNGIAREMDDFRRGKLISPRVLSRLKMCGVGTMTASAGVSNMTSALDAAYRDPRNYTKMNLLYKVYMHTKAIYSLKSDGLGRFLITGSDDTSIKVFDRANGLIRASLRGHHAPISELSLSFDNKVLGSVSTDGWILFWSLKNGFPIANFSTHTSEITGLEMLPFIDGNNRYAVTIGRDGNIVFYVYNCITLEFDINVISFSLKNGAKSSPNNGLAYSPGGQFVVCGSYRSIYLYKLEGNKEIKRIFGHQVSMDRVDSIDWAHLGVKFAVGTRDGLIRIYSNQGESFSNVCTRLPQLDKAIVGDQNKFVNKVVMLKFSINDAVLLVSGSDHIIRTFCAETASFLKCYNGHHNSIHIILPHPIHENVVVTSGHDGIINIWNFRTGKTYKRFDNYCNHDLNQSRVAILDIVYCKQTSDIYISDMSGHISCFSMLDPTSELSNTPKQQFFATEYMRSVMNESGYLEDETTRRRFCDLPPTSLLNADQIPYELEIQRKIPGFAWVHPNDEVDIGKSVWSELDLITQFEDNALQKMDDYQRKCQRCELSRFAISSSSHNNAPSPAVAVFPRHQPTIFQNDEWIQRTGLPIAVSLENVIIPESEDTSDESYHGSERDDNPVVIEMEMDSENDFNFVPQPAFRRIRTNSLRVRNRVNATRTTLRRRVPPPNLNESNVRRTRLRTRHNGNFEEVSPEALSLARRRRIPPPDLNRNNVVPANNGIRTRLRTRLNRNFEEVSPEALPLARRRRIPPPDLSGNNARRTRLRTRFNRNFEEVLPEALPLARRRRVPPPNLNGNNVVPANNGIRTRLRTRLNRNFEETSPEEALPFVRISSGVERVVISSENEGSEERRERVNRLAPMEELTESDPRTPTPISENGERYSHGELSMSDEPRDESRSEESPALNESLPTDVSKMHNVSRANLNEKYPAFSQVYKLRRFPYYPQIGDHLVYFKQGYETYQSAVRKQKLYNISKSKKRDMTIDEKLGAETFCVVTKIEYLSLPSSLIHITIKVSDEVKLCNGETFEIFFNDCKDVADFLILREYYDLAINQQFKKSNKIESILSDDNKIYIGTIDSIKPYERAWPKSAWNRINVRWDSDTSTTYGLSAWELDKVSKGRIDGEAATDEDFARLGTIKRRNQDWGQRGMDEVLERAKSGLECLMEYNEVELFIEPVDFNVVKDYYKVVPYPIDLTVIIRRIKNKFYRRLFALEQDIKQIAINCKLYNGEIQLTKTSQALVEALITYINSENIDIKVLFEECLRKDFADLRKYSETPDEEVLLCLINVGCRNNENQARNAYV</sequence>
<evidence type="ECO:0000313" key="2">
    <source>
        <dbReference type="WBParaSite" id="RSKR_0000130800.1"/>
    </source>
</evidence>